<dbReference type="STRING" id="1070870.SAMN05444351_1512"/>
<comment type="subcellular location">
    <subcellularLocation>
        <location evidence="1">Cell membrane</location>
        <topology evidence="1">Multi-pass membrane protein</topology>
    </subcellularLocation>
</comment>
<feature type="transmembrane region" description="Helical" evidence="10">
    <location>
        <begin position="335"/>
        <end position="356"/>
    </location>
</feature>
<evidence type="ECO:0000259" key="11">
    <source>
        <dbReference type="Pfam" id="PF03600"/>
    </source>
</evidence>
<comment type="similarity">
    <text evidence="3">Belongs to the CitM (TC 2.A.11) transporter family.</text>
</comment>
<dbReference type="EMBL" id="FQVX01000001">
    <property type="protein sequence ID" value="SHF97801.1"/>
    <property type="molecule type" value="Genomic_DNA"/>
</dbReference>
<evidence type="ECO:0000256" key="9">
    <source>
        <dbReference type="ARBA" id="ARBA00023136"/>
    </source>
</evidence>
<evidence type="ECO:0000256" key="8">
    <source>
        <dbReference type="ARBA" id="ARBA00022989"/>
    </source>
</evidence>
<feature type="transmembrane region" description="Helical" evidence="10">
    <location>
        <begin position="175"/>
        <end position="197"/>
    </location>
</feature>
<proteinExistence type="inferred from homology"/>
<dbReference type="AlphaFoldDB" id="A0A1M5G2W8"/>
<name>A0A1M5G2W8_9ACTN</name>
<keyword evidence="6 10" id="KW-0812">Transmembrane</keyword>
<gene>
    <name evidence="12" type="ORF">SAMN05444351_1512</name>
</gene>
<dbReference type="GO" id="GO:0046685">
    <property type="term" value="P:response to arsenic-containing substance"/>
    <property type="evidence" value="ECO:0007669"/>
    <property type="project" value="UniProtKB-KW"/>
</dbReference>
<feature type="transmembrane region" description="Helical" evidence="10">
    <location>
        <begin position="273"/>
        <end position="295"/>
    </location>
</feature>
<feature type="transmembrane region" description="Helical" evidence="10">
    <location>
        <begin position="31"/>
        <end position="52"/>
    </location>
</feature>
<keyword evidence="5" id="KW-1003">Cell membrane</keyword>
<dbReference type="Proteomes" id="UP000184471">
    <property type="component" value="Unassembled WGS sequence"/>
</dbReference>
<comment type="similarity">
    <text evidence="2">Belongs to the ArsB family.</text>
</comment>
<evidence type="ECO:0000256" key="7">
    <source>
        <dbReference type="ARBA" id="ARBA00022849"/>
    </source>
</evidence>
<dbReference type="PRINTS" id="PR00758">
    <property type="entry name" value="ARSENICPUMP"/>
</dbReference>
<sequence>MTDPVALGTAGVVLAATLAAATAGTRRVPPAAVAVVGAVYLVAVGAVGFAAAETAVRGVLPTVAFLVVVLVLADLADREGVFTWAAAATARRAGRSAGALLGRVVLLAAGVTALLSLDATVVLLTPVVLATAARMGLPARPHAVATGHLANSASLLLPVSNLTNLLAFSASGLSFLAFAGLMAGPWGAAVAVEYLVLRRLFRADLAVPVAAPVAEVPPAPRAALAVVGLTALGFGAASLAGLPPVWPAVAGVAVLAVRLARAGRLRAADVVTAADLPFALFVCGLAVVVQAVLGAGLEQGLARLLPDGEGLAELLAVAVVAAVLANVVNNLPATLALLPVAAAVGPGAVLAVLVGVNVGPNLTYAGSLANLLWRRALGAEAPSAARFGALGLATVPLTLLAATVALWLMVR</sequence>
<dbReference type="GO" id="GO:0005886">
    <property type="term" value="C:plasma membrane"/>
    <property type="evidence" value="ECO:0007669"/>
    <property type="project" value="UniProtKB-SubCell"/>
</dbReference>
<feature type="transmembrane region" description="Helical" evidence="10">
    <location>
        <begin position="104"/>
        <end position="129"/>
    </location>
</feature>
<dbReference type="RefSeq" id="WP_073419357.1">
    <property type="nucleotide sequence ID" value="NZ_FQVX01000001.1"/>
</dbReference>
<evidence type="ECO:0000256" key="6">
    <source>
        <dbReference type="ARBA" id="ARBA00022692"/>
    </source>
</evidence>
<feature type="transmembrane region" description="Helical" evidence="10">
    <location>
        <begin position="59"/>
        <end position="76"/>
    </location>
</feature>
<keyword evidence="7" id="KW-0059">Arsenical resistance</keyword>
<feature type="transmembrane region" description="Helical" evidence="10">
    <location>
        <begin position="310"/>
        <end position="328"/>
    </location>
</feature>
<accession>A0A1M5G2W8</accession>
<evidence type="ECO:0000256" key="4">
    <source>
        <dbReference type="ARBA" id="ARBA00022448"/>
    </source>
</evidence>
<keyword evidence="13" id="KW-1185">Reference proteome</keyword>
<evidence type="ECO:0000256" key="5">
    <source>
        <dbReference type="ARBA" id="ARBA00022475"/>
    </source>
</evidence>
<dbReference type="PANTHER" id="PTHR43302">
    <property type="entry name" value="TRANSPORTER ARSB-RELATED"/>
    <property type="match status" value="1"/>
</dbReference>
<evidence type="ECO:0000256" key="10">
    <source>
        <dbReference type="SAM" id="Phobius"/>
    </source>
</evidence>
<evidence type="ECO:0000313" key="12">
    <source>
        <dbReference type="EMBL" id="SHF97801.1"/>
    </source>
</evidence>
<dbReference type="Pfam" id="PF03600">
    <property type="entry name" value="CitMHS"/>
    <property type="match status" value="1"/>
</dbReference>
<evidence type="ECO:0000256" key="1">
    <source>
        <dbReference type="ARBA" id="ARBA00004651"/>
    </source>
</evidence>
<keyword evidence="8 10" id="KW-1133">Transmembrane helix</keyword>
<feature type="transmembrane region" description="Helical" evidence="10">
    <location>
        <begin position="387"/>
        <end position="410"/>
    </location>
</feature>
<evidence type="ECO:0000313" key="13">
    <source>
        <dbReference type="Proteomes" id="UP000184471"/>
    </source>
</evidence>
<evidence type="ECO:0000256" key="2">
    <source>
        <dbReference type="ARBA" id="ARBA00006433"/>
    </source>
</evidence>
<dbReference type="InterPro" id="IPR000802">
    <property type="entry name" value="Arsenical_pump_ArsB"/>
</dbReference>
<feature type="domain" description="Citrate transporter-like" evidence="11">
    <location>
        <begin position="25"/>
        <end position="349"/>
    </location>
</feature>
<dbReference type="InterPro" id="IPR004680">
    <property type="entry name" value="Cit_transptr-like_dom"/>
</dbReference>
<organism evidence="12 13">
    <name type="scientific">Geodermatophilus nigrescens</name>
    <dbReference type="NCBI Taxonomy" id="1070870"/>
    <lineage>
        <taxon>Bacteria</taxon>
        <taxon>Bacillati</taxon>
        <taxon>Actinomycetota</taxon>
        <taxon>Actinomycetes</taxon>
        <taxon>Geodermatophilales</taxon>
        <taxon>Geodermatophilaceae</taxon>
        <taxon>Geodermatophilus</taxon>
    </lineage>
</organism>
<keyword evidence="4" id="KW-0813">Transport</keyword>
<reference evidence="12 13" key="1">
    <citation type="submission" date="2016-11" db="EMBL/GenBank/DDBJ databases">
        <authorList>
            <person name="Jaros S."/>
            <person name="Januszkiewicz K."/>
            <person name="Wedrychowicz H."/>
        </authorList>
    </citation>
    <scope>NUCLEOTIDE SEQUENCE [LARGE SCALE GENOMIC DNA]</scope>
    <source>
        <strain evidence="12 13">DSM 45408</strain>
    </source>
</reference>
<evidence type="ECO:0000256" key="3">
    <source>
        <dbReference type="ARBA" id="ARBA00009843"/>
    </source>
</evidence>
<dbReference type="PANTHER" id="PTHR43302:SF5">
    <property type="entry name" value="TRANSPORTER ARSB-RELATED"/>
    <property type="match status" value="1"/>
</dbReference>
<dbReference type="GO" id="GO:0015105">
    <property type="term" value="F:arsenite transmembrane transporter activity"/>
    <property type="evidence" value="ECO:0007669"/>
    <property type="project" value="InterPro"/>
</dbReference>
<protein>
    <submittedName>
        <fullName evidence="12">Arsenite efflux membrane protein ArsB</fullName>
    </submittedName>
</protein>
<keyword evidence="9 10" id="KW-0472">Membrane</keyword>